<evidence type="ECO:0000313" key="1">
    <source>
        <dbReference type="EMBL" id="MBD2186109.1"/>
    </source>
</evidence>
<reference evidence="1" key="1">
    <citation type="journal article" date="2015" name="ISME J.">
        <title>Draft Genome Sequence of Streptomyces incarnatus NRRL8089, which Produces the Nucleoside Antibiotic Sinefungin.</title>
        <authorList>
            <person name="Oshima K."/>
            <person name="Hattori M."/>
            <person name="Shimizu H."/>
            <person name="Fukuda K."/>
            <person name="Nemoto M."/>
            <person name="Inagaki K."/>
            <person name="Tamura T."/>
        </authorList>
    </citation>
    <scope>NUCLEOTIDE SEQUENCE</scope>
    <source>
        <strain evidence="1">FACHB-1375</strain>
    </source>
</reference>
<organism evidence="1 2">
    <name type="scientific">Aerosakkonema funiforme FACHB-1375</name>
    <dbReference type="NCBI Taxonomy" id="2949571"/>
    <lineage>
        <taxon>Bacteria</taxon>
        <taxon>Bacillati</taxon>
        <taxon>Cyanobacteriota</taxon>
        <taxon>Cyanophyceae</taxon>
        <taxon>Oscillatoriophycideae</taxon>
        <taxon>Aerosakkonematales</taxon>
        <taxon>Aerosakkonemataceae</taxon>
        <taxon>Aerosakkonema</taxon>
    </lineage>
</organism>
<keyword evidence="2" id="KW-1185">Reference proteome</keyword>
<accession>A0A926VLV7</accession>
<comment type="caution">
    <text evidence="1">The sequence shown here is derived from an EMBL/GenBank/DDBJ whole genome shotgun (WGS) entry which is preliminary data.</text>
</comment>
<proteinExistence type="predicted"/>
<dbReference type="EMBL" id="JACJPW010000166">
    <property type="protein sequence ID" value="MBD2186109.1"/>
    <property type="molecule type" value="Genomic_DNA"/>
</dbReference>
<evidence type="ECO:0000313" key="2">
    <source>
        <dbReference type="Proteomes" id="UP000641646"/>
    </source>
</evidence>
<sequence length="175" mass="19970">MPRKRYKEISLRCQYLPDSDEALLFSYLQNHPFFSFKEMILPLVRARWLLAAYRNAETHSKEQLEYLRRECINFFIRQIDEVCHDAGFDCAELGAIAPGVYSGLVPFKGMPQAVAESVSCVSPTVPSSFERFDKPDELAVKSVESYQLNKPDVELQSTEFNLANFDPAMLGPTFS</sequence>
<dbReference type="AlphaFoldDB" id="A0A926VLV7"/>
<reference evidence="1" key="2">
    <citation type="submission" date="2020-08" db="EMBL/GenBank/DDBJ databases">
        <authorList>
            <person name="Chen M."/>
            <person name="Teng W."/>
            <person name="Zhao L."/>
            <person name="Hu C."/>
            <person name="Zhou Y."/>
            <person name="Han B."/>
            <person name="Song L."/>
            <person name="Shu W."/>
        </authorList>
    </citation>
    <scope>NUCLEOTIDE SEQUENCE</scope>
    <source>
        <strain evidence="1">FACHB-1375</strain>
    </source>
</reference>
<protein>
    <submittedName>
        <fullName evidence="1">Uncharacterized protein</fullName>
    </submittedName>
</protein>
<dbReference type="RefSeq" id="WP_190475105.1">
    <property type="nucleotide sequence ID" value="NZ_JACJPW010000166.1"/>
</dbReference>
<name>A0A926VLV7_9CYAN</name>
<gene>
    <name evidence="1" type="ORF">H6G03_34475</name>
</gene>
<dbReference type="Proteomes" id="UP000641646">
    <property type="component" value="Unassembled WGS sequence"/>
</dbReference>